<sequence>MGVWSLRCAEQFGINKKSVGQGCSNLILKASITAGFIFSLIVN</sequence>
<evidence type="ECO:0000313" key="1">
    <source>
        <dbReference type="EMBL" id="JAH90808.1"/>
    </source>
</evidence>
<dbReference type="AlphaFoldDB" id="A0A0E9WMY1"/>
<accession>A0A0E9WMY1</accession>
<organism evidence="1">
    <name type="scientific">Anguilla anguilla</name>
    <name type="common">European freshwater eel</name>
    <name type="synonym">Muraena anguilla</name>
    <dbReference type="NCBI Taxonomy" id="7936"/>
    <lineage>
        <taxon>Eukaryota</taxon>
        <taxon>Metazoa</taxon>
        <taxon>Chordata</taxon>
        <taxon>Craniata</taxon>
        <taxon>Vertebrata</taxon>
        <taxon>Euteleostomi</taxon>
        <taxon>Actinopterygii</taxon>
        <taxon>Neopterygii</taxon>
        <taxon>Teleostei</taxon>
        <taxon>Anguilliformes</taxon>
        <taxon>Anguillidae</taxon>
        <taxon>Anguilla</taxon>
    </lineage>
</organism>
<dbReference type="EMBL" id="GBXM01017769">
    <property type="protein sequence ID" value="JAH90808.1"/>
    <property type="molecule type" value="Transcribed_RNA"/>
</dbReference>
<reference evidence="1" key="2">
    <citation type="journal article" date="2015" name="Fish Shellfish Immunol.">
        <title>Early steps in the European eel (Anguilla anguilla)-Vibrio vulnificus interaction in the gills: Role of the RtxA13 toxin.</title>
        <authorList>
            <person name="Callol A."/>
            <person name="Pajuelo D."/>
            <person name="Ebbesson L."/>
            <person name="Teles M."/>
            <person name="MacKenzie S."/>
            <person name="Amaro C."/>
        </authorList>
    </citation>
    <scope>NUCLEOTIDE SEQUENCE</scope>
</reference>
<proteinExistence type="predicted"/>
<protein>
    <submittedName>
        <fullName evidence="1">Uncharacterized protein</fullName>
    </submittedName>
</protein>
<name>A0A0E9WMY1_ANGAN</name>
<reference evidence="1" key="1">
    <citation type="submission" date="2014-11" db="EMBL/GenBank/DDBJ databases">
        <authorList>
            <person name="Amaro Gonzalez C."/>
        </authorList>
    </citation>
    <scope>NUCLEOTIDE SEQUENCE</scope>
</reference>